<comment type="caution">
    <text evidence="5">The sequence shown here is derived from an EMBL/GenBank/DDBJ whole genome shotgun (WGS) entry which is preliminary data.</text>
</comment>
<dbReference type="Pfam" id="PF24137">
    <property type="entry name" value="DA_N"/>
    <property type="match status" value="1"/>
</dbReference>
<dbReference type="InterPro" id="IPR056402">
    <property type="entry name" value="DA_N"/>
</dbReference>
<name>A0ABR3XHJ8_9PEZI</name>
<proteinExistence type="inferred from homology"/>
<dbReference type="EMBL" id="JAWRVE010000020">
    <property type="protein sequence ID" value="KAL1875157.1"/>
    <property type="molecule type" value="Genomic_DNA"/>
</dbReference>
<reference evidence="5 6" key="1">
    <citation type="journal article" date="2024" name="IMA Fungus">
        <title>IMA Genome - F19 : A genome assembly and annotation guide to empower mycologists, including annotated draft genome sequences of Ceratocystis pirilliformis, Diaporthe australafricana, Fusarium ophioides, Paecilomyces lecythidis, and Sporothrix stenoceras.</title>
        <authorList>
            <person name="Aylward J."/>
            <person name="Wilson A.M."/>
            <person name="Visagie C.M."/>
            <person name="Spraker J."/>
            <person name="Barnes I."/>
            <person name="Buitendag C."/>
            <person name="Ceriani C."/>
            <person name="Del Mar Angel L."/>
            <person name="du Plessis D."/>
            <person name="Fuchs T."/>
            <person name="Gasser K."/>
            <person name="Kramer D."/>
            <person name="Li W."/>
            <person name="Munsamy K."/>
            <person name="Piso A."/>
            <person name="Price J.L."/>
            <person name="Sonnekus B."/>
            <person name="Thomas C."/>
            <person name="van der Nest A."/>
            <person name="van Dijk A."/>
            <person name="van Heerden A."/>
            <person name="van Vuuren N."/>
            <person name="Yilmaz N."/>
            <person name="Duong T.A."/>
            <person name="van der Merwe N.A."/>
            <person name="Wingfield M.J."/>
            <person name="Wingfield B.D."/>
        </authorList>
    </citation>
    <scope>NUCLEOTIDE SEQUENCE [LARGE SCALE GENOMIC DNA]</scope>
    <source>
        <strain evidence="5 6">CMW 18300</strain>
    </source>
</reference>
<organism evidence="5 6">
    <name type="scientific">Diaporthe australafricana</name>
    <dbReference type="NCBI Taxonomy" id="127596"/>
    <lineage>
        <taxon>Eukaryota</taxon>
        <taxon>Fungi</taxon>
        <taxon>Dikarya</taxon>
        <taxon>Ascomycota</taxon>
        <taxon>Pezizomycotina</taxon>
        <taxon>Sordariomycetes</taxon>
        <taxon>Sordariomycetidae</taxon>
        <taxon>Diaporthales</taxon>
        <taxon>Diaporthaceae</taxon>
        <taxon>Diaporthe</taxon>
    </lineage>
</organism>
<comment type="similarity">
    <text evidence="2">Belongs to the Diels-Alderase family.</text>
</comment>
<gene>
    <name evidence="5" type="ORF">Daus18300_003225</name>
</gene>
<dbReference type="Pfam" id="PF22903">
    <property type="entry name" value="DA_C"/>
    <property type="match status" value="1"/>
</dbReference>
<evidence type="ECO:0000259" key="3">
    <source>
        <dbReference type="Pfam" id="PF22903"/>
    </source>
</evidence>
<protein>
    <submittedName>
        <fullName evidence="5">Uncharacterized protein</fullName>
    </submittedName>
</protein>
<sequence>MSDEKLVSHLNISDDPTVSGPVTPDPFIPNDANIFPKFIHNIDRSCWELWQFDAVSAEDDTAVSFSFYRAPGNLEKGGFHVDINAIWPDGSKWATTLLFEESTVTSGGQPDIVFNHENQEASFQNVTTGIWRSTASKTSASFNIANDLSIATVRLDCPSRVTGTVHLTALRARGSSSSSNSTGADGRLPATEEEALLAPSIYYLFPMGPATAAIDLAFTEGPNGESGAALKQIVARPGDGARGSIVRGWSVLSFPQMLSDAYYLNAAVGPYMLQLIRIESAASAGGQPHTLTRLYRDNKLVFAAQDVSHATAGSGGEPRGNAVVVTKVMAGDPGPEGIAAAFRDKNIGRSIELIEKDGAARGRRWLFQVRHRRAWWSEPTSALGVAGPGKSGFIETVFGGLEGEEPFQGPGLAGQLQI</sequence>
<evidence type="ECO:0000256" key="2">
    <source>
        <dbReference type="ARBA" id="ARBA00046325"/>
    </source>
</evidence>
<dbReference type="InterPro" id="IPR054499">
    <property type="entry name" value="DA_C"/>
</dbReference>
<keyword evidence="6" id="KW-1185">Reference proteome</keyword>
<dbReference type="Proteomes" id="UP001583177">
    <property type="component" value="Unassembled WGS sequence"/>
</dbReference>
<feature type="domain" description="Diels-Alderase C-terminal" evidence="3">
    <location>
        <begin position="253"/>
        <end position="418"/>
    </location>
</feature>
<evidence type="ECO:0000259" key="4">
    <source>
        <dbReference type="Pfam" id="PF24137"/>
    </source>
</evidence>
<accession>A0ABR3XHJ8</accession>
<evidence type="ECO:0000313" key="6">
    <source>
        <dbReference type="Proteomes" id="UP001583177"/>
    </source>
</evidence>
<keyword evidence="1" id="KW-0413">Isomerase</keyword>
<evidence type="ECO:0000313" key="5">
    <source>
        <dbReference type="EMBL" id="KAL1875157.1"/>
    </source>
</evidence>
<feature type="domain" description="Diels-Alderase N-terminal" evidence="4">
    <location>
        <begin position="5"/>
        <end position="249"/>
    </location>
</feature>
<evidence type="ECO:0000256" key="1">
    <source>
        <dbReference type="ARBA" id="ARBA00023235"/>
    </source>
</evidence>